<dbReference type="SMART" id="SM01252">
    <property type="entry name" value="KilA-N"/>
    <property type="match status" value="1"/>
</dbReference>
<comment type="caution">
    <text evidence="3">The sequence shown here is derived from an EMBL/GenBank/DDBJ whole genome shotgun (WGS) entry which is preliminary data.</text>
</comment>
<dbReference type="InterPro" id="IPR057511">
    <property type="entry name" value="WH_GDS1"/>
</dbReference>
<feature type="region of interest" description="Disordered" evidence="1">
    <location>
        <begin position="264"/>
        <end position="290"/>
    </location>
</feature>
<dbReference type="InterPro" id="IPR003163">
    <property type="entry name" value="Tscrpt_reg_HTH_APSES-type"/>
</dbReference>
<evidence type="ECO:0000313" key="4">
    <source>
        <dbReference type="Proteomes" id="UP001211907"/>
    </source>
</evidence>
<feature type="region of interest" description="Disordered" evidence="1">
    <location>
        <begin position="130"/>
        <end position="205"/>
    </location>
</feature>
<feature type="compositionally biased region" description="Basic and acidic residues" evidence="1">
    <location>
        <begin position="1081"/>
        <end position="1096"/>
    </location>
</feature>
<feature type="compositionally biased region" description="Acidic residues" evidence="1">
    <location>
        <begin position="1381"/>
        <end position="1390"/>
    </location>
</feature>
<evidence type="ECO:0000259" key="2">
    <source>
        <dbReference type="PROSITE" id="PS51299"/>
    </source>
</evidence>
<protein>
    <recommendedName>
        <fullName evidence="2">HTH APSES-type domain-containing protein</fullName>
    </recommendedName>
</protein>
<feature type="domain" description="HTH APSES-type" evidence="2">
    <location>
        <begin position="632"/>
        <end position="748"/>
    </location>
</feature>
<dbReference type="SUPFAM" id="SSF54616">
    <property type="entry name" value="DNA-binding domain of Mlu1-box binding protein MBP1"/>
    <property type="match status" value="1"/>
</dbReference>
<name>A0AAD5XGQ8_9FUNG</name>
<evidence type="ECO:0000256" key="1">
    <source>
        <dbReference type="SAM" id="MobiDB-lite"/>
    </source>
</evidence>
<reference evidence="3" key="1">
    <citation type="submission" date="2020-05" db="EMBL/GenBank/DDBJ databases">
        <title>Phylogenomic resolution of chytrid fungi.</title>
        <authorList>
            <person name="Stajich J.E."/>
            <person name="Amses K."/>
            <person name="Simmons R."/>
            <person name="Seto K."/>
            <person name="Myers J."/>
            <person name="Bonds A."/>
            <person name="Quandt C.A."/>
            <person name="Barry K."/>
            <person name="Liu P."/>
            <person name="Grigoriev I."/>
            <person name="Longcore J.E."/>
            <person name="James T.Y."/>
        </authorList>
    </citation>
    <scope>NUCLEOTIDE SEQUENCE</scope>
    <source>
        <strain evidence="3">JEL0513</strain>
    </source>
</reference>
<dbReference type="Proteomes" id="UP001211907">
    <property type="component" value="Unassembled WGS sequence"/>
</dbReference>
<feature type="compositionally biased region" description="Basic residues" evidence="1">
    <location>
        <begin position="456"/>
        <end position="472"/>
    </location>
</feature>
<feature type="region of interest" description="Disordered" evidence="1">
    <location>
        <begin position="1078"/>
        <end position="1097"/>
    </location>
</feature>
<feature type="compositionally biased region" description="Low complexity" evidence="1">
    <location>
        <begin position="1368"/>
        <end position="1380"/>
    </location>
</feature>
<dbReference type="Pfam" id="PF25318">
    <property type="entry name" value="WHD_GDS1"/>
    <property type="match status" value="1"/>
</dbReference>
<feature type="compositionally biased region" description="Gly residues" evidence="1">
    <location>
        <begin position="1404"/>
        <end position="1428"/>
    </location>
</feature>
<feature type="compositionally biased region" description="Polar residues" evidence="1">
    <location>
        <begin position="482"/>
        <end position="501"/>
    </location>
</feature>
<accession>A0AAD5XGQ8</accession>
<feature type="region of interest" description="Disordered" evidence="1">
    <location>
        <begin position="1285"/>
        <end position="1481"/>
    </location>
</feature>
<evidence type="ECO:0000313" key="3">
    <source>
        <dbReference type="EMBL" id="KAJ3122956.1"/>
    </source>
</evidence>
<dbReference type="GO" id="GO:0003677">
    <property type="term" value="F:DNA binding"/>
    <property type="evidence" value="ECO:0007669"/>
    <property type="project" value="InterPro"/>
</dbReference>
<organism evidence="3 4">
    <name type="scientific">Physocladia obscura</name>
    <dbReference type="NCBI Taxonomy" id="109957"/>
    <lineage>
        <taxon>Eukaryota</taxon>
        <taxon>Fungi</taxon>
        <taxon>Fungi incertae sedis</taxon>
        <taxon>Chytridiomycota</taxon>
        <taxon>Chytridiomycota incertae sedis</taxon>
        <taxon>Chytridiomycetes</taxon>
        <taxon>Chytridiales</taxon>
        <taxon>Chytriomycetaceae</taxon>
        <taxon>Physocladia</taxon>
    </lineage>
</organism>
<feature type="region of interest" description="Disordered" evidence="1">
    <location>
        <begin position="213"/>
        <end position="232"/>
    </location>
</feature>
<dbReference type="PROSITE" id="PS51299">
    <property type="entry name" value="HTH_APSES"/>
    <property type="match status" value="2"/>
</dbReference>
<feature type="domain" description="HTH APSES-type" evidence="2">
    <location>
        <begin position="867"/>
        <end position="980"/>
    </location>
</feature>
<proteinExistence type="predicted"/>
<dbReference type="EMBL" id="JADGJH010000770">
    <property type="protein sequence ID" value="KAJ3122956.1"/>
    <property type="molecule type" value="Genomic_DNA"/>
</dbReference>
<feature type="compositionally biased region" description="Acidic residues" evidence="1">
    <location>
        <begin position="269"/>
        <end position="278"/>
    </location>
</feature>
<sequence length="1500" mass="162060">MSPKIAAAESEALDICGFRVALAADERRDKVLTAIVRAILHAGANTPLTPKEITARIIDNKYAHLGGLTPHATISSRISTHFKKCNESGGVRIPLLGRLLSESNNRRIKYYVYQFPFEVLDDDYTVIMQPDEPAKPKKATSPTRESAHVPIKRRDSSESVQSARKKRKRVVPTSKSRQTLKSRKQKPDSSSSESDSSDSDSDTTGVMHELNEQKFDVSSSSETGDTAEAQLHEVRTNSEIQIELRQENMETEDNRSLFNREEVEINSSDSEEEEELENCVEQPSIPPQNPQQTYTFSPVFQPHIFMRPNTTSLPPLSTLHQQSVISHLSPPLISVSPALNHQSVNSSAGVTSVPARIFMPSPILLPSPRGLSVLSPQFGPSQSLANIHPLDLGPGLYSSQLRVNNNSIVGNNRSSGNISKNLVSHHTPILNPESISVGELDELLLEHDEASLSQLKSKKKKVLSERNRKRSIAKAPFMGHSNKATNNNLTRQNGGEQNSAHSPRPSALEILKSPPNVFKANQKIHLPKRLFEMTSVHLNIQSSVQQQFSSSSGQIVTMSRLKACPLVSLSMHCTVVTSEKSFQAPASSVKLDLANYVRIGELVCAFNSLSFYSVDDLDTLLKPLWARFCKNLLTLSLSKEPVRPSSPDCEEVDAALSLMGLVSKGDVVSGGDSFAVRILREKPSTDIENLEQNLVMVVVKSVSGGITPDCNGIWIPILAAKFLANILKLPAKVNDLFDLTSDNKALRPVPTTDLQRGRTFSFSSVSSNTSSRQQSYSIGESVDEGYLKFDTSDEEIEVLNDSLKSPNMFPRQIDTSEQSLIAISIDPSILTLVPAKNVSESFMWMTTIEGVFLYITWIGDNVIDPSARSATPGGSDFSPSQMPTGNGLPILRRADNGMVNASQLLNAGGLTTEKERSVVLSLERFKKRIRRPDSSLRGTWIPLSRARELARTFSLDHRLQMFLTEDAGVLYFGMIGSSSPVRKKKGGSASGSPAGLARKLGKPFAMGQQPYMQPQSGPRNIYPPGSLAAIKYAKAQQAAAFQAATENTNAMNLNLTPTAQGDAGQIIMSSPKQSFVVESQSDFKPDLQPKGEDSNAKRVSTSAELKQSQPVMTQQDHITAAELATRAAITSLANNFAQNTLLNPTVFTPPIVAATLAAFATGAKKIIEAVRSSNSPTLSNTTSKVIAPTPSAILYAFANRAMPHSQAVLTGSIADGQFPTINLVEGTATNVLDMLRTAIESAAKSLQGKEKFATLPPNNALADQHVVNGDSKLTCSEKSQSAVVSSGGSIEAGKLPLHQTGKGKSTLARNSTNSHHTQESHLEIRGGGAGKSPYRFHSGGKSLPGLGGGKGKEKSSSMLKEIAYQETNQDSNSDSSSLDITDNDDDEGEELVLNSKDSNNRFFGGKGTQKGLGKGFHGGGGGGGGGKGSLLPPSVQPPPPRSQPLVSQPHNDRHVASKPNVRHPSTNNFKRPTVAMKTPRLPAPVVIQATDEDEDIDILN</sequence>
<dbReference type="InterPro" id="IPR036887">
    <property type="entry name" value="HTH_APSES_sf"/>
</dbReference>
<gene>
    <name evidence="3" type="ORF">HK100_011781</name>
</gene>
<keyword evidence="4" id="KW-1185">Reference proteome</keyword>
<feature type="region of interest" description="Disordered" evidence="1">
    <location>
        <begin position="455"/>
        <end position="508"/>
    </location>
</feature>
<dbReference type="InterPro" id="IPR018004">
    <property type="entry name" value="KilA/APSES_HTH"/>
</dbReference>
<dbReference type="Gene3D" id="3.10.260.10">
    <property type="entry name" value="Transcription regulator HTH, APSES-type DNA-binding domain"/>
    <property type="match status" value="1"/>
</dbReference>